<comment type="similarity">
    <text evidence="1">Belongs to the LysR transcriptional regulatory family.</text>
</comment>
<comment type="caution">
    <text evidence="6">The sequence shown here is derived from an EMBL/GenBank/DDBJ whole genome shotgun (WGS) entry which is preliminary data.</text>
</comment>
<dbReference type="InterPro" id="IPR000847">
    <property type="entry name" value="LysR_HTH_N"/>
</dbReference>
<keyword evidence="2" id="KW-0805">Transcription regulation</keyword>
<dbReference type="SUPFAM" id="SSF53850">
    <property type="entry name" value="Periplasmic binding protein-like II"/>
    <property type="match status" value="1"/>
</dbReference>
<dbReference type="SUPFAM" id="SSF46785">
    <property type="entry name" value="Winged helix' DNA-binding domain"/>
    <property type="match status" value="1"/>
</dbReference>
<sequence length="298" mass="32145">MILSLREMEVFRQVMERGSVTAAADALRISQPAVSKMLQQAEDRLGFKLFVRAKKRLLPTTEAHSLFPETLNAFAALDVVQRLAGDLRAGRSGLLRLAVTPTLAHSLVPEAIRAFREARPEVTVTMRIMTMLEAATLVADHRVDIGMVIGHVGDPRVSVHDLAVLSLGCVLARDHPLCARDALTPADLADQPIIAVARHLPAGQLVARAFEDADVELRVAVEVNQSSVACALAQAGVGVTVLDGYAVMAARAQGMETRPFLPSVPLPARILTSRQRPLPNLAALFVEELLEVGRAVCR</sequence>
<evidence type="ECO:0000256" key="3">
    <source>
        <dbReference type="ARBA" id="ARBA00023125"/>
    </source>
</evidence>
<name>A0ABS7A3L8_9PROT</name>
<dbReference type="PANTHER" id="PTHR30427">
    <property type="entry name" value="TRANSCRIPTIONAL ACTIVATOR PROTEIN LYSR"/>
    <property type="match status" value="1"/>
</dbReference>
<dbReference type="PRINTS" id="PR00039">
    <property type="entry name" value="HTHLYSR"/>
</dbReference>
<dbReference type="PANTHER" id="PTHR30427:SF1">
    <property type="entry name" value="TRANSCRIPTIONAL ACTIVATOR PROTEIN LYSR"/>
    <property type="match status" value="1"/>
</dbReference>
<dbReference type="Pfam" id="PF00126">
    <property type="entry name" value="HTH_1"/>
    <property type="match status" value="1"/>
</dbReference>
<evidence type="ECO:0000313" key="7">
    <source>
        <dbReference type="Proteomes" id="UP001196565"/>
    </source>
</evidence>
<keyword evidence="3" id="KW-0238">DNA-binding</keyword>
<proteinExistence type="inferred from homology"/>
<dbReference type="RefSeq" id="WP_219761501.1">
    <property type="nucleotide sequence ID" value="NZ_JAHYBZ010000001.1"/>
</dbReference>
<keyword evidence="7" id="KW-1185">Reference proteome</keyword>
<dbReference type="EMBL" id="JAHYBZ010000001">
    <property type="protein sequence ID" value="MBW6396907.1"/>
    <property type="molecule type" value="Genomic_DNA"/>
</dbReference>
<keyword evidence="4" id="KW-0804">Transcription</keyword>
<evidence type="ECO:0000259" key="5">
    <source>
        <dbReference type="PROSITE" id="PS50931"/>
    </source>
</evidence>
<reference evidence="6 7" key="1">
    <citation type="submission" date="2021-07" db="EMBL/GenBank/DDBJ databases">
        <authorList>
            <person name="So Y."/>
        </authorList>
    </citation>
    <scope>NUCLEOTIDE SEQUENCE [LARGE SCALE GENOMIC DNA]</scope>
    <source>
        <strain evidence="6 7">HJA6</strain>
    </source>
</reference>
<gene>
    <name evidence="6" type="ORF">KPL78_03560</name>
</gene>
<evidence type="ECO:0000313" key="6">
    <source>
        <dbReference type="EMBL" id="MBW6396907.1"/>
    </source>
</evidence>
<evidence type="ECO:0000256" key="4">
    <source>
        <dbReference type="ARBA" id="ARBA00023163"/>
    </source>
</evidence>
<dbReference type="Gene3D" id="1.10.10.10">
    <property type="entry name" value="Winged helix-like DNA-binding domain superfamily/Winged helix DNA-binding domain"/>
    <property type="match status" value="1"/>
</dbReference>
<evidence type="ECO:0000256" key="1">
    <source>
        <dbReference type="ARBA" id="ARBA00009437"/>
    </source>
</evidence>
<dbReference type="Gene3D" id="3.40.190.290">
    <property type="match status" value="1"/>
</dbReference>
<feature type="domain" description="HTH lysR-type" evidence="5">
    <location>
        <begin position="3"/>
        <end position="60"/>
    </location>
</feature>
<dbReference type="Pfam" id="PF03466">
    <property type="entry name" value="LysR_substrate"/>
    <property type="match status" value="1"/>
</dbReference>
<dbReference type="InterPro" id="IPR005119">
    <property type="entry name" value="LysR_subst-bd"/>
</dbReference>
<dbReference type="InterPro" id="IPR036390">
    <property type="entry name" value="WH_DNA-bd_sf"/>
</dbReference>
<dbReference type="PROSITE" id="PS50931">
    <property type="entry name" value="HTH_LYSR"/>
    <property type="match status" value="1"/>
</dbReference>
<accession>A0ABS7A3L8</accession>
<organism evidence="6 7">
    <name type="scientific">Roseomonas alba</name>
    <dbReference type="NCBI Taxonomy" id="2846776"/>
    <lineage>
        <taxon>Bacteria</taxon>
        <taxon>Pseudomonadati</taxon>
        <taxon>Pseudomonadota</taxon>
        <taxon>Alphaproteobacteria</taxon>
        <taxon>Acetobacterales</taxon>
        <taxon>Roseomonadaceae</taxon>
        <taxon>Roseomonas</taxon>
    </lineage>
</organism>
<dbReference type="Proteomes" id="UP001196565">
    <property type="component" value="Unassembled WGS sequence"/>
</dbReference>
<evidence type="ECO:0000256" key="2">
    <source>
        <dbReference type="ARBA" id="ARBA00023015"/>
    </source>
</evidence>
<dbReference type="InterPro" id="IPR036388">
    <property type="entry name" value="WH-like_DNA-bd_sf"/>
</dbReference>
<protein>
    <submittedName>
        <fullName evidence="6">LysR family transcriptional regulator</fullName>
    </submittedName>
</protein>